<evidence type="ECO:0000259" key="7">
    <source>
        <dbReference type="SMART" id="SM01390"/>
    </source>
</evidence>
<feature type="domain" description="RNA-binding S4" evidence="6">
    <location>
        <begin position="96"/>
        <end position="158"/>
    </location>
</feature>
<dbReference type="Pfam" id="PF01479">
    <property type="entry name" value="S4"/>
    <property type="match status" value="1"/>
</dbReference>
<feature type="domain" description="Small ribosomal subunit protein uS4 N-terminal" evidence="7">
    <location>
        <begin position="3"/>
        <end position="95"/>
    </location>
</feature>
<evidence type="ECO:0000256" key="4">
    <source>
        <dbReference type="ARBA" id="ARBA00022980"/>
    </source>
</evidence>
<dbReference type="InterPro" id="IPR022801">
    <property type="entry name" value="Ribosomal_uS4"/>
</dbReference>
<dbReference type="SMART" id="SM01390">
    <property type="entry name" value="Ribosomal_S4"/>
    <property type="match status" value="1"/>
</dbReference>
<dbReference type="SMART" id="SM00363">
    <property type="entry name" value="S4"/>
    <property type="match status" value="1"/>
</dbReference>
<dbReference type="GO" id="GO:0003735">
    <property type="term" value="F:structural constituent of ribosome"/>
    <property type="evidence" value="ECO:0007669"/>
    <property type="project" value="InterPro"/>
</dbReference>
<dbReference type="GO" id="GO:0006412">
    <property type="term" value="P:translation"/>
    <property type="evidence" value="ECO:0007669"/>
    <property type="project" value="InterPro"/>
</dbReference>
<dbReference type="PROSITE" id="PS00632">
    <property type="entry name" value="RIBOSOMAL_S4"/>
    <property type="match status" value="1"/>
</dbReference>
<reference evidence="8" key="1">
    <citation type="submission" date="2018-05" db="EMBL/GenBank/DDBJ databases">
        <authorList>
            <person name="Lanie J.A."/>
            <person name="Ng W.-L."/>
            <person name="Kazmierczak K.M."/>
            <person name="Andrzejewski T.M."/>
            <person name="Davidsen T.M."/>
            <person name="Wayne K.J."/>
            <person name="Tettelin H."/>
            <person name="Glass J.I."/>
            <person name="Rusch D."/>
            <person name="Podicherti R."/>
            <person name="Tsui H.-C.T."/>
            <person name="Winkler M.E."/>
        </authorList>
    </citation>
    <scope>NUCLEOTIDE SEQUENCE</scope>
</reference>
<evidence type="ECO:0000313" key="8">
    <source>
        <dbReference type="EMBL" id="SVD95726.1"/>
    </source>
</evidence>
<dbReference type="GO" id="GO:0042274">
    <property type="term" value="P:ribosomal small subunit biogenesis"/>
    <property type="evidence" value="ECO:0007669"/>
    <property type="project" value="TreeGrafter"/>
</dbReference>
<keyword evidence="5" id="KW-0687">Ribonucleoprotein</keyword>
<dbReference type="SUPFAM" id="SSF55174">
    <property type="entry name" value="Alpha-L RNA-binding motif"/>
    <property type="match status" value="1"/>
</dbReference>
<protein>
    <submittedName>
        <fullName evidence="8">Uncharacterized protein</fullName>
    </submittedName>
</protein>
<evidence type="ECO:0000256" key="1">
    <source>
        <dbReference type="ARBA" id="ARBA00007465"/>
    </source>
</evidence>
<keyword evidence="4" id="KW-0689">Ribosomal protein</keyword>
<evidence type="ECO:0000256" key="3">
    <source>
        <dbReference type="ARBA" id="ARBA00022884"/>
    </source>
</evidence>
<dbReference type="Gene3D" id="3.10.290.10">
    <property type="entry name" value="RNA-binding S4 domain"/>
    <property type="match status" value="1"/>
</dbReference>
<dbReference type="InterPro" id="IPR018079">
    <property type="entry name" value="Ribosomal_uS4_CS"/>
</dbReference>
<evidence type="ECO:0000256" key="5">
    <source>
        <dbReference type="ARBA" id="ARBA00023274"/>
    </source>
</evidence>
<organism evidence="8">
    <name type="scientific">marine metagenome</name>
    <dbReference type="NCBI Taxonomy" id="408172"/>
    <lineage>
        <taxon>unclassified sequences</taxon>
        <taxon>metagenomes</taxon>
        <taxon>ecological metagenomes</taxon>
    </lineage>
</organism>
<dbReference type="InterPro" id="IPR001912">
    <property type="entry name" value="Ribosomal_uS4_N"/>
</dbReference>
<keyword evidence="2" id="KW-0699">rRNA-binding</keyword>
<dbReference type="NCBIfam" id="NF003717">
    <property type="entry name" value="PRK05327.1"/>
    <property type="match status" value="1"/>
</dbReference>
<accession>A0A382ZJH0</accession>
<evidence type="ECO:0000256" key="2">
    <source>
        <dbReference type="ARBA" id="ARBA00022730"/>
    </source>
</evidence>
<keyword evidence="3" id="KW-0694">RNA-binding</keyword>
<dbReference type="InterPro" id="IPR036986">
    <property type="entry name" value="S4_RNA-bd_sf"/>
</dbReference>
<dbReference type="InterPro" id="IPR005709">
    <property type="entry name" value="Ribosomal_uS4_bac-type"/>
</dbReference>
<dbReference type="GO" id="GO:0019843">
    <property type="term" value="F:rRNA binding"/>
    <property type="evidence" value="ECO:0007669"/>
    <property type="project" value="UniProtKB-KW"/>
</dbReference>
<dbReference type="Gene3D" id="1.10.1050.10">
    <property type="entry name" value="Ribosomal Protein S4 Delta 41, Chain A, domain 1"/>
    <property type="match status" value="1"/>
</dbReference>
<dbReference type="CDD" id="cd00165">
    <property type="entry name" value="S4"/>
    <property type="match status" value="1"/>
</dbReference>
<dbReference type="PANTHER" id="PTHR11831:SF4">
    <property type="entry name" value="SMALL RIBOSOMAL SUBUNIT PROTEIN US4M"/>
    <property type="match status" value="1"/>
</dbReference>
<evidence type="ECO:0000259" key="6">
    <source>
        <dbReference type="SMART" id="SM00363"/>
    </source>
</evidence>
<feature type="non-terminal residue" evidence="8">
    <location>
        <position position="166"/>
    </location>
</feature>
<dbReference type="HAMAP" id="MF_01306_B">
    <property type="entry name" value="Ribosomal_uS4_B"/>
    <property type="match status" value="1"/>
</dbReference>
<comment type="similarity">
    <text evidence="1">Belongs to the universal ribosomal protein uS4 family.</text>
</comment>
<dbReference type="PROSITE" id="PS50889">
    <property type="entry name" value="S4"/>
    <property type="match status" value="1"/>
</dbReference>
<dbReference type="NCBIfam" id="TIGR01017">
    <property type="entry name" value="rpsD_bact"/>
    <property type="match status" value="1"/>
</dbReference>
<sequence>MSRYTGPKCRKCRQYGMVLCGKPANKCAWEKRKSPPGDRSVLSQRRRPSEYGMQLKEKQKARFMYGIVEKQFRNYYKKAIKNPGISGDNLLALLELRLDNVIYRLGFADTRQQARQIISHGHISVNEKKVHSPSYQIKIGDKIGWQEKTKKTKLLNIIKAESGKNA</sequence>
<dbReference type="AlphaFoldDB" id="A0A382ZJH0"/>
<dbReference type="EMBL" id="UINC01184489">
    <property type="protein sequence ID" value="SVD95726.1"/>
    <property type="molecule type" value="Genomic_DNA"/>
</dbReference>
<dbReference type="InterPro" id="IPR002942">
    <property type="entry name" value="S4_RNA-bd"/>
</dbReference>
<dbReference type="FunFam" id="3.10.290.10:FF:000001">
    <property type="entry name" value="30S ribosomal protein S4"/>
    <property type="match status" value="1"/>
</dbReference>
<dbReference type="PANTHER" id="PTHR11831">
    <property type="entry name" value="30S 40S RIBOSOMAL PROTEIN"/>
    <property type="match status" value="1"/>
</dbReference>
<name>A0A382ZJH0_9ZZZZ</name>
<proteinExistence type="inferred from homology"/>
<gene>
    <name evidence="8" type="ORF">METZ01_LOCUS448580</name>
</gene>
<dbReference type="GO" id="GO:0015935">
    <property type="term" value="C:small ribosomal subunit"/>
    <property type="evidence" value="ECO:0007669"/>
    <property type="project" value="InterPro"/>
</dbReference>
<dbReference type="Pfam" id="PF00163">
    <property type="entry name" value="Ribosomal_S4"/>
    <property type="match status" value="1"/>
</dbReference>